<evidence type="ECO:0000256" key="14">
    <source>
        <dbReference type="ARBA" id="ARBA00077433"/>
    </source>
</evidence>
<organism evidence="16 17">
    <name type="scientific">Corynebacterium epidermidicanis</name>
    <dbReference type="NCBI Taxonomy" id="1050174"/>
    <lineage>
        <taxon>Bacteria</taxon>
        <taxon>Bacillati</taxon>
        <taxon>Actinomycetota</taxon>
        <taxon>Actinomycetes</taxon>
        <taxon>Mycobacteriales</taxon>
        <taxon>Corynebacteriaceae</taxon>
        <taxon>Corynebacterium</taxon>
    </lineage>
</organism>
<dbReference type="GO" id="GO:0005524">
    <property type="term" value="F:ATP binding"/>
    <property type="evidence" value="ECO:0007669"/>
    <property type="project" value="UniProtKB-KW"/>
</dbReference>
<dbReference type="InterPro" id="IPR042176">
    <property type="entry name" value="Pantoate_ligase_C"/>
</dbReference>
<keyword evidence="7 15" id="KW-0436">Ligase</keyword>
<evidence type="ECO:0000256" key="7">
    <source>
        <dbReference type="ARBA" id="ARBA00022598"/>
    </source>
</evidence>
<evidence type="ECO:0000256" key="9">
    <source>
        <dbReference type="ARBA" id="ARBA00022741"/>
    </source>
</evidence>
<comment type="subcellular location">
    <subcellularLocation>
        <location evidence="1 15">Cytoplasm</location>
    </subcellularLocation>
</comment>
<dbReference type="EMBL" id="CP011541">
    <property type="protein sequence ID" value="AKK02433.1"/>
    <property type="molecule type" value="Genomic_DNA"/>
</dbReference>
<reference evidence="16 17" key="1">
    <citation type="submission" date="2015-05" db="EMBL/GenBank/DDBJ databases">
        <title>Complete genome sequence of Corynebacterium epidermidicanis DSM 45586, isolated from the skin of a dog suffering from pruritus.</title>
        <authorList>
            <person name="Ruckert C."/>
            <person name="Albersmeier A."/>
            <person name="Winkler A."/>
            <person name="Tauch A."/>
        </authorList>
    </citation>
    <scope>NUCLEOTIDE SEQUENCE [LARGE SCALE GENOMIC DNA]</scope>
    <source>
        <strain evidence="16 17">DSM 45586</strain>
    </source>
</reference>
<dbReference type="PANTHER" id="PTHR21299">
    <property type="entry name" value="CYTIDYLATE KINASE/PANTOATE-BETA-ALANINE LIGASE"/>
    <property type="match status" value="1"/>
</dbReference>
<feature type="active site" description="Proton donor" evidence="15">
    <location>
        <position position="45"/>
    </location>
</feature>
<feature type="binding site" evidence="15">
    <location>
        <position position="70"/>
    </location>
    <ligand>
        <name>(R)-pantoate</name>
        <dbReference type="ChEBI" id="CHEBI:15980"/>
    </ligand>
</feature>
<evidence type="ECO:0000313" key="16">
    <source>
        <dbReference type="EMBL" id="AKK02433.1"/>
    </source>
</evidence>
<dbReference type="EC" id="6.3.2.1" evidence="4 15"/>
<evidence type="ECO:0000256" key="6">
    <source>
        <dbReference type="ARBA" id="ARBA00022490"/>
    </source>
</evidence>
<dbReference type="RefSeq" id="WP_047239643.1">
    <property type="nucleotide sequence ID" value="NZ_CP011541.1"/>
</dbReference>
<dbReference type="GO" id="GO:0005829">
    <property type="term" value="C:cytosol"/>
    <property type="evidence" value="ECO:0007669"/>
    <property type="project" value="TreeGrafter"/>
</dbReference>
<feature type="binding site" evidence="15">
    <location>
        <position position="162"/>
    </location>
    <ligand>
        <name>(R)-pantoate</name>
        <dbReference type="ChEBI" id="CHEBI:15980"/>
    </ligand>
</feature>
<comment type="function">
    <text evidence="13 15">Catalyzes the condensation of pantoate with beta-alanine in an ATP-dependent reaction via a pantoyl-adenylate intermediate.</text>
</comment>
<name>A0A0G3GSA2_9CORY</name>
<feature type="binding site" evidence="15">
    <location>
        <position position="185"/>
    </location>
    <ligand>
        <name>ATP</name>
        <dbReference type="ChEBI" id="CHEBI:30616"/>
    </ligand>
</feature>
<dbReference type="NCBIfam" id="TIGR00018">
    <property type="entry name" value="panC"/>
    <property type="match status" value="1"/>
</dbReference>
<dbReference type="AlphaFoldDB" id="A0A0G3GSA2"/>
<comment type="similarity">
    <text evidence="3 15">Belongs to the pantothenate synthetase family.</text>
</comment>
<gene>
    <name evidence="15 16" type="primary">panC</name>
    <name evidence="16" type="ORF">CEPID_02765</name>
</gene>
<dbReference type="Gene3D" id="3.30.1300.10">
    <property type="entry name" value="Pantoate-beta-alanine ligase, C-terminal domain"/>
    <property type="match status" value="1"/>
</dbReference>
<dbReference type="STRING" id="1050174.CEPID_02765"/>
<evidence type="ECO:0000256" key="12">
    <source>
        <dbReference type="ARBA" id="ARBA00048258"/>
    </source>
</evidence>
<dbReference type="GO" id="GO:0004592">
    <property type="term" value="F:pantoate-beta-alanine ligase activity"/>
    <property type="evidence" value="ECO:0007669"/>
    <property type="project" value="UniProtKB-UniRule"/>
</dbReference>
<evidence type="ECO:0000256" key="1">
    <source>
        <dbReference type="ARBA" id="ARBA00004496"/>
    </source>
</evidence>
<dbReference type="Gene3D" id="3.40.50.620">
    <property type="entry name" value="HUPs"/>
    <property type="match status" value="1"/>
</dbReference>
<dbReference type="InterPro" id="IPR014729">
    <property type="entry name" value="Rossmann-like_a/b/a_fold"/>
</dbReference>
<keyword evidence="10 15" id="KW-0067">ATP-binding</keyword>
<dbReference type="SUPFAM" id="SSF52374">
    <property type="entry name" value="Nucleotidylyl transferase"/>
    <property type="match status" value="1"/>
</dbReference>
<evidence type="ECO:0000313" key="17">
    <source>
        <dbReference type="Proteomes" id="UP000035368"/>
    </source>
</evidence>
<evidence type="ECO:0000256" key="8">
    <source>
        <dbReference type="ARBA" id="ARBA00022655"/>
    </source>
</evidence>
<dbReference type="KEGG" id="cei:CEPID_02765"/>
<dbReference type="HAMAP" id="MF_00158">
    <property type="entry name" value="PanC"/>
    <property type="match status" value="1"/>
</dbReference>
<comment type="subunit">
    <text evidence="15">Homodimer.</text>
</comment>
<dbReference type="Proteomes" id="UP000035368">
    <property type="component" value="Chromosome"/>
</dbReference>
<evidence type="ECO:0000256" key="10">
    <source>
        <dbReference type="ARBA" id="ARBA00022840"/>
    </source>
</evidence>
<feature type="binding site" evidence="15">
    <location>
        <begin position="38"/>
        <end position="45"/>
    </location>
    <ligand>
        <name>ATP</name>
        <dbReference type="ChEBI" id="CHEBI:30616"/>
    </ligand>
</feature>
<evidence type="ECO:0000256" key="11">
    <source>
        <dbReference type="ARBA" id="ARBA00032806"/>
    </source>
</evidence>
<evidence type="ECO:0000256" key="13">
    <source>
        <dbReference type="ARBA" id="ARBA00055042"/>
    </source>
</evidence>
<protein>
    <recommendedName>
        <fullName evidence="5 15">Pantothenate synthetase</fullName>
        <shortName evidence="15">PS</shortName>
        <ecNumber evidence="4 15">6.3.2.1</ecNumber>
    </recommendedName>
    <alternativeName>
        <fullName evidence="14 15">Pantoate--beta-alanine ligase</fullName>
    </alternativeName>
    <alternativeName>
        <fullName evidence="11 15">Pantoate-activating enzyme</fullName>
    </alternativeName>
</protein>
<comment type="miscellaneous">
    <text evidence="15">The reaction proceeds by a bi uni uni bi ping pong mechanism.</text>
</comment>
<evidence type="ECO:0000256" key="5">
    <source>
        <dbReference type="ARBA" id="ARBA00014155"/>
    </source>
</evidence>
<dbReference type="Pfam" id="PF02569">
    <property type="entry name" value="Pantoate_ligase"/>
    <property type="match status" value="1"/>
</dbReference>
<dbReference type="GO" id="GO:0015940">
    <property type="term" value="P:pantothenate biosynthetic process"/>
    <property type="evidence" value="ECO:0007669"/>
    <property type="project" value="UniProtKB-UniRule"/>
</dbReference>
<evidence type="ECO:0000256" key="2">
    <source>
        <dbReference type="ARBA" id="ARBA00004990"/>
    </source>
</evidence>
<dbReference type="OrthoDB" id="9773087at2"/>
<keyword evidence="6 15" id="KW-0963">Cytoplasm</keyword>
<feature type="binding site" evidence="15">
    <location>
        <begin position="156"/>
        <end position="159"/>
    </location>
    <ligand>
        <name>ATP</name>
        <dbReference type="ChEBI" id="CHEBI:30616"/>
    </ligand>
</feature>
<keyword evidence="9 15" id="KW-0547">Nucleotide-binding</keyword>
<dbReference type="PANTHER" id="PTHR21299:SF1">
    <property type="entry name" value="PANTOATE--BETA-ALANINE LIGASE"/>
    <property type="match status" value="1"/>
</dbReference>
<comment type="pathway">
    <text evidence="2 15">Cofactor biosynthesis; (R)-pantothenate biosynthesis; (R)-pantothenate from (R)-pantoate and beta-alanine: step 1/1.</text>
</comment>
<comment type="catalytic activity">
    <reaction evidence="12 15">
        <text>(R)-pantoate + beta-alanine + ATP = (R)-pantothenate + AMP + diphosphate + H(+)</text>
        <dbReference type="Rhea" id="RHEA:10912"/>
        <dbReference type="ChEBI" id="CHEBI:15378"/>
        <dbReference type="ChEBI" id="CHEBI:15980"/>
        <dbReference type="ChEBI" id="CHEBI:29032"/>
        <dbReference type="ChEBI" id="CHEBI:30616"/>
        <dbReference type="ChEBI" id="CHEBI:33019"/>
        <dbReference type="ChEBI" id="CHEBI:57966"/>
        <dbReference type="ChEBI" id="CHEBI:456215"/>
        <dbReference type="EC" id="6.3.2.1"/>
    </reaction>
</comment>
<dbReference type="PATRIC" id="fig|1050174.4.peg.561"/>
<evidence type="ECO:0000256" key="3">
    <source>
        <dbReference type="ARBA" id="ARBA00009256"/>
    </source>
</evidence>
<proteinExistence type="inferred from homology"/>
<evidence type="ECO:0000256" key="4">
    <source>
        <dbReference type="ARBA" id="ARBA00012219"/>
    </source>
</evidence>
<evidence type="ECO:0000256" key="15">
    <source>
        <dbReference type="HAMAP-Rule" id="MF_00158"/>
    </source>
</evidence>
<accession>A0A0G3GSA2</accession>
<feature type="binding site" evidence="15">
    <location>
        <begin position="193"/>
        <end position="196"/>
    </location>
    <ligand>
        <name>ATP</name>
        <dbReference type="ChEBI" id="CHEBI:30616"/>
    </ligand>
</feature>
<keyword evidence="17" id="KW-1185">Reference proteome</keyword>
<dbReference type="InterPro" id="IPR003721">
    <property type="entry name" value="Pantoate_ligase"/>
</dbReference>
<sequence length="297" mass="31550">MSTFQPGQATVFHAASEIAQLTRAWRKLARPVVLVPTMGALHAGHLSLVTQAKRIPGALVVVSIFVNPTQFGPSEDLAAYPRTLETDVEKLRAIGADAVFAPAAEEMYPHGPRTMITPGPLGDILEGASRPGHFAGMLTIVHKLMQLSHCTHAIFGEKDYQQLLLVQQMVTDLNLDVQVIGSAIVRETDGLALSSRNAYLSTEQRELALTLSAALTAGAYHAGQGPEAVLAAAQAVLEAQPSIAVDYLELRGAQLGDVDPRGANRLLVAARIGSTRLLDNVGIDFGSEEVTGQPRPS</sequence>
<dbReference type="UniPathway" id="UPA00028">
    <property type="reaction ID" value="UER00005"/>
</dbReference>
<dbReference type="CDD" id="cd00560">
    <property type="entry name" value="PanC"/>
    <property type="match status" value="1"/>
</dbReference>
<keyword evidence="8 15" id="KW-0566">Pantothenate biosynthesis</keyword>
<dbReference type="FunFam" id="3.40.50.620:FF:000114">
    <property type="entry name" value="Pantothenate synthetase"/>
    <property type="match status" value="1"/>
</dbReference>
<feature type="binding site" evidence="15">
    <location>
        <position position="70"/>
    </location>
    <ligand>
        <name>beta-alanine</name>
        <dbReference type="ChEBI" id="CHEBI:57966"/>
    </ligand>
</feature>